<dbReference type="GO" id="GO:0005886">
    <property type="term" value="C:plasma membrane"/>
    <property type="evidence" value="ECO:0007669"/>
    <property type="project" value="UniProtKB-SubCell"/>
</dbReference>
<feature type="transmembrane region" description="Helical" evidence="7">
    <location>
        <begin position="7"/>
        <end position="25"/>
    </location>
</feature>
<name>A0A212JTA2_9BACT</name>
<dbReference type="EC" id="4.2.2.29" evidence="7"/>
<dbReference type="EMBL" id="FLUL01000001">
    <property type="protein sequence ID" value="SBW02607.1"/>
    <property type="molecule type" value="Genomic_DNA"/>
</dbReference>
<dbReference type="RefSeq" id="WP_296949881.1">
    <property type="nucleotide sequence ID" value="NZ_LT599021.1"/>
</dbReference>
<keyword evidence="1 7" id="KW-1003">Cell membrane</keyword>
<protein>
    <recommendedName>
        <fullName evidence="7">Endolytic murein transglycosylase</fullName>
        <ecNumber evidence="7">4.2.2.29</ecNumber>
    </recommendedName>
    <alternativeName>
        <fullName evidence="7">Peptidoglycan lytic transglycosylase</fullName>
    </alternativeName>
    <alternativeName>
        <fullName evidence="7">Peptidoglycan polymerization terminase</fullName>
    </alternativeName>
</protein>
<sequence>MKKKSTYIILAILVIGLFFYGYRIFSTGFNIDKTVYLYIDDDKDYNTLHQEIKDSAKIKSISSFDILSLLLDYKSNIRSGRYAVTPDMSVYDLLKDLRSGHQAPVKLKFNNIRTKEDLAQRISEQLMINKETLLNTLEDSTKCKELGFNPQTVVAMFIPNTYEYYWDVTIDNFLQRMKKEYEKFWTNDRLEKAKEIGLTPVEVSTLASIVEEECTYSDEYPKVAGLYMNRLHIGQVLQADPTVKFAVGDFSLRRILNVHTEIDSPYNTYRVKGLPPGPIRIPSIKGIDAVLNYTKHDYLYMCAKEDFSGYHNFAANYQEHLRNRSLYIKALNARGIK</sequence>
<keyword evidence="3 7" id="KW-1133">Transmembrane helix</keyword>
<evidence type="ECO:0000256" key="5">
    <source>
        <dbReference type="ARBA" id="ARBA00023239"/>
    </source>
</evidence>
<organism evidence="8">
    <name type="scientific">uncultured Dysgonomonas sp</name>
    <dbReference type="NCBI Taxonomy" id="206096"/>
    <lineage>
        <taxon>Bacteria</taxon>
        <taxon>Pseudomonadati</taxon>
        <taxon>Bacteroidota</taxon>
        <taxon>Bacteroidia</taxon>
        <taxon>Bacteroidales</taxon>
        <taxon>Dysgonomonadaceae</taxon>
        <taxon>Dysgonomonas</taxon>
        <taxon>environmental samples</taxon>
    </lineage>
</organism>
<dbReference type="PANTHER" id="PTHR30518:SF2">
    <property type="entry name" value="ENDOLYTIC MUREIN TRANSGLYCOSYLASE"/>
    <property type="match status" value="1"/>
</dbReference>
<dbReference type="GO" id="GO:0071555">
    <property type="term" value="P:cell wall organization"/>
    <property type="evidence" value="ECO:0007669"/>
    <property type="project" value="UniProtKB-KW"/>
</dbReference>
<dbReference type="GO" id="GO:0008932">
    <property type="term" value="F:lytic endotransglycosylase activity"/>
    <property type="evidence" value="ECO:0007669"/>
    <property type="project" value="UniProtKB-UniRule"/>
</dbReference>
<dbReference type="AlphaFoldDB" id="A0A212JTA2"/>
<accession>A0A212JTA2</accession>
<keyword evidence="6 7" id="KW-0961">Cell wall biogenesis/degradation</keyword>
<comment type="similarity">
    <text evidence="7">Belongs to the transglycosylase MltG family.</text>
</comment>
<reference evidence="8" key="1">
    <citation type="submission" date="2016-04" db="EMBL/GenBank/DDBJ databases">
        <authorList>
            <person name="Evans L.H."/>
            <person name="Alamgir A."/>
            <person name="Owens N."/>
            <person name="Weber N.D."/>
            <person name="Virtaneva K."/>
            <person name="Barbian K."/>
            <person name="Babar A."/>
            <person name="Rosenke K."/>
        </authorList>
    </citation>
    <scope>NUCLEOTIDE SEQUENCE</scope>
    <source>
        <strain evidence="8">86-2</strain>
    </source>
</reference>
<proteinExistence type="inferred from homology"/>
<keyword evidence="2 7" id="KW-0812">Transmembrane</keyword>
<comment type="catalytic activity">
    <reaction evidence="7">
        <text>a peptidoglycan chain = a peptidoglycan chain with N-acetyl-1,6-anhydromuramyl-[peptide] at the reducing end + a peptidoglycan chain with N-acetylglucosamine at the non-reducing end.</text>
        <dbReference type="EC" id="4.2.2.29"/>
    </reaction>
</comment>
<feature type="site" description="Important for catalytic activity" evidence="7">
    <location>
        <position position="213"/>
    </location>
</feature>
<dbReference type="HAMAP" id="MF_02065">
    <property type="entry name" value="MltG"/>
    <property type="match status" value="1"/>
</dbReference>
<gene>
    <name evidence="7" type="primary">mltG</name>
    <name evidence="8" type="ORF">KL86DYS2_12288</name>
</gene>
<keyword evidence="5 7" id="KW-0456">Lyase</keyword>
<dbReference type="CDD" id="cd08010">
    <property type="entry name" value="MltG_like"/>
    <property type="match status" value="1"/>
</dbReference>
<dbReference type="GO" id="GO:0009252">
    <property type="term" value="P:peptidoglycan biosynthetic process"/>
    <property type="evidence" value="ECO:0007669"/>
    <property type="project" value="UniProtKB-UniRule"/>
</dbReference>
<evidence type="ECO:0000256" key="2">
    <source>
        <dbReference type="ARBA" id="ARBA00022692"/>
    </source>
</evidence>
<evidence type="ECO:0000256" key="4">
    <source>
        <dbReference type="ARBA" id="ARBA00023136"/>
    </source>
</evidence>
<evidence type="ECO:0000256" key="7">
    <source>
        <dbReference type="HAMAP-Rule" id="MF_02065"/>
    </source>
</evidence>
<evidence type="ECO:0000256" key="3">
    <source>
        <dbReference type="ARBA" id="ARBA00022989"/>
    </source>
</evidence>
<evidence type="ECO:0000256" key="6">
    <source>
        <dbReference type="ARBA" id="ARBA00023316"/>
    </source>
</evidence>
<evidence type="ECO:0000313" key="8">
    <source>
        <dbReference type="EMBL" id="SBW02607.1"/>
    </source>
</evidence>
<dbReference type="Pfam" id="PF02618">
    <property type="entry name" value="YceG"/>
    <property type="match status" value="1"/>
</dbReference>
<comment type="subcellular location">
    <subcellularLocation>
        <location evidence="7">Cell membrane</location>
        <topology evidence="7">Single-pass membrane protein</topology>
    </subcellularLocation>
</comment>
<dbReference type="NCBIfam" id="TIGR00247">
    <property type="entry name" value="endolytic transglycosylase MltG"/>
    <property type="match status" value="1"/>
</dbReference>
<comment type="function">
    <text evidence="7">Functions as a peptidoglycan terminase that cleaves nascent peptidoglycan strands endolytically to terminate their elongation.</text>
</comment>
<evidence type="ECO:0000256" key="1">
    <source>
        <dbReference type="ARBA" id="ARBA00022475"/>
    </source>
</evidence>
<dbReference type="Gene3D" id="3.30.160.60">
    <property type="entry name" value="Classic Zinc Finger"/>
    <property type="match status" value="1"/>
</dbReference>
<dbReference type="PANTHER" id="PTHR30518">
    <property type="entry name" value="ENDOLYTIC MUREIN TRANSGLYCOSYLASE"/>
    <property type="match status" value="1"/>
</dbReference>
<keyword evidence="4 7" id="KW-0472">Membrane</keyword>
<dbReference type="InterPro" id="IPR003770">
    <property type="entry name" value="MLTG-like"/>
</dbReference>